<keyword evidence="9" id="KW-1185">Reference proteome</keyword>
<gene>
    <name evidence="8" type="ORF">fugu_007386</name>
</gene>
<keyword evidence="2" id="KW-0689">Ribosomal protein</keyword>
<dbReference type="InterPro" id="IPR021025">
    <property type="entry name" value="Fanconi_anaemia_gr_E_prot_C"/>
</dbReference>
<dbReference type="SUPFAM" id="SSF56808">
    <property type="entry name" value="Ribosomal protein L1"/>
    <property type="match status" value="1"/>
</dbReference>
<dbReference type="GO" id="GO:0043240">
    <property type="term" value="C:Fanconi anaemia nuclear complex"/>
    <property type="evidence" value="ECO:0007669"/>
    <property type="project" value="InterPro"/>
</dbReference>
<accession>A0A4Z2B6B7</accession>
<sequence>MELRERLLKLDGQSKLLLRALVSGPFGAHKALTVFHRQQRANPGVSILNLIKTLCRDEVTSETKTQPITIKPLVCLFPTLFKQNLLTFISLVHRLLPQTAVRDLLVCLRKEPHRSPWVSALISQLERNIGVHSSGTLTNSLEQGAQKKRRSSQISLDSEDETGQQRKRSKMDACRQECVDAAEQNTKEDTPEKLQSVVLSEGTDENIQPATDSESLNDALPQHMKNAVLQIKEVLESETDWDQSSVDVFKVLNECDPIQVEMLCNMLCLSDLPEQTLPKLCSTILAPSNDLSYITATKFIKSLLLKKVLSLSEPASRSLVTAGTSLCSRYPRPMCQAVILPVLEDKNIGNPHSELLNRLIECCLDSHYRLLVLQMTFKIAWNEAVISIIHCTLDSKPDVSEELFTQLTEQLLSQGPQFTKSVKFAKMMLTVLTKYSTSVSRDTLYEAVKEVLQGSLAKPRKFVESVELQISLKNYDPQKDKRFSGTVRLKTLPRPKFSVCVLGDQQHCDEAKAADLPHMDIEALKKLNKNKKMVKKLAKKYDAFLASESLIKQIPRILGPGLNKAGKFPSLLTHNENMMTKVDEVKSTIKFQMKKVLCLAVAVGHVKMTEDELVYNIHLAVNFLVSLLKKNWQNVRALYIKSTMGKPQRLY</sequence>
<keyword evidence="3" id="KW-0687">Ribonucleoprotein</keyword>
<evidence type="ECO:0000256" key="4">
    <source>
        <dbReference type="ARBA" id="ARBA00035241"/>
    </source>
</evidence>
<evidence type="ECO:0000256" key="5">
    <source>
        <dbReference type="ARBA" id="ARBA00035370"/>
    </source>
</evidence>
<dbReference type="InterPro" id="IPR028364">
    <property type="entry name" value="Ribosomal_uL1/biogenesis"/>
</dbReference>
<protein>
    <recommendedName>
        <fullName evidence="4">Large ribosomal subunit protein uL1</fullName>
    </recommendedName>
    <alternativeName>
        <fullName evidence="5">60S ribosomal protein L10a</fullName>
    </alternativeName>
</protein>
<dbReference type="PANTHER" id="PTHR32094">
    <property type="entry name" value="FANCONI ANEMIA GROUP E PROTEIN"/>
    <property type="match status" value="1"/>
</dbReference>
<comment type="similarity">
    <text evidence="1">Belongs to the universal ribosomal protein uL1 family.</text>
</comment>
<dbReference type="PANTHER" id="PTHR32094:SF5">
    <property type="entry name" value="FANCONI ANEMIA GROUP E PROTEIN"/>
    <property type="match status" value="1"/>
</dbReference>
<dbReference type="GO" id="GO:1990904">
    <property type="term" value="C:ribonucleoprotein complex"/>
    <property type="evidence" value="ECO:0007669"/>
    <property type="project" value="UniProtKB-KW"/>
</dbReference>
<dbReference type="GO" id="GO:0036297">
    <property type="term" value="P:interstrand cross-link repair"/>
    <property type="evidence" value="ECO:0007669"/>
    <property type="project" value="InterPro"/>
</dbReference>
<evidence type="ECO:0000313" key="8">
    <source>
        <dbReference type="EMBL" id="TNM87156.1"/>
    </source>
</evidence>
<dbReference type="Gene3D" id="1.25.40.480">
    <property type="match status" value="1"/>
</dbReference>
<dbReference type="FunFam" id="3.30.190.20:FF:000006">
    <property type="entry name" value="Ribosomal protein"/>
    <property type="match status" value="1"/>
</dbReference>
<dbReference type="InterPro" id="IPR039685">
    <property type="entry name" value="FANCE"/>
</dbReference>
<dbReference type="FunFam" id="3.30.190.20:FF:000009">
    <property type="entry name" value="Ribosomal protein L10a"/>
    <property type="match status" value="1"/>
</dbReference>
<dbReference type="Gene3D" id="3.30.190.20">
    <property type="match status" value="1"/>
</dbReference>
<dbReference type="Proteomes" id="UP000516260">
    <property type="component" value="Chromosome 7"/>
</dbReference>
<dbReference type="GO" id="GO:0005840">
    <property type="term" value="C:ribosome"/>
    <property type="evidence" value="ECO:0007669"/>
    <property type="project" value="UniProtKB-KW"/>
</dbReference>
<dbReference type="AlphaFoldDB" id="A0A4Z2B6B7"/>
<name>A0A4Z2B6B7_9TELE</name>
<evidence type="ECO:0000256" key="2">
    <source>
        <dbReference type="ARBA" id="ARBA00022980"/>
    </source>
</evidence>
<dbReference type="InterPro" id="IPR023673">
    <property type="entry name" value="Ribosomal_uL1_CS"/>
</dbReference>
<dbReference type="CDD" id="cd00403">
    <property type="entry name" value="Ribosomal_L1"/>
    <property type="match status" value="1"/>
</dbReference>
<dbReference type="EMBL" id="SWLE01000020">
    <property type="protein sequence ID" value="TNM87156.1"/>
    <property type="molecule type" value="Genomic_DNA"/>
</dbReference>
<feature type="region of interest" description="Disordered" evidence="6">
    <location>
        <begin position="134"/>
        <end position="174"/>
    </location>
</feature>
<dbReference type="Pfam" id="PF00687">
    <property type="entry name" value="Ribosomal_L1"/>
    <property type="match status" value="1"/>
</dbReference>
<proteinExistence type="inferred from homology"/>
<dbReference type="PROSITE" id="PS01199">
    <property type="entry name" value="RIBOSOMAL_L1"/>
    <property type="match status" value="1"/>
</dbReference>
<evidence type="ECO:0000256" key="1">
    <source>
        <dbReference type="ARBA" id="ARBA00010531"/>
    </source>
</evidence>
<dbReference type="InterPro" id="IPR023674">
    <property type="entry name" value="Ribosomal_uL1-like"/>
</dbReference>
<reference evidence="8 9" key="1">
    <citation type="submission" date="2019-04" db="EMBL/GenBank/DDBJ databases">
        <title>The sequence and de novo assembly of Takifugu bimaculatus genome using PacBio and Hi-C technologies.</title>
        <authorList>
            <person name="Xu P."/>
            <person name="Liu B."/>
            <person name="Zhou Z."/>
        </authorList>
    </citation>
    <scope>NUCLEOTIDE SEQUENCE [LARGE SCALE GENOMIC DNA]</scope>
    <source>
        <strain evidence="8">TB-2018</strain>
        <tissue evidence="8">Muscle</tissue>
    </source>
</reference>
<evidence type="ECO:0000259" key="7">
    <source>
        <dbReference type="Pfam" id="PF11510"/>
    </source>
</evidence>
<evidence type="ECO:0000256" key="3">
    <source>
        <dbReference type="ARBA" id="ARBA00023274"/>
    </source>
</evidence>
<evidence type="ECO:0000313" key="9">
    <source>
        <dbReference type="Proteomes" id="UP000516260"/>
    </source>
</evidence>
<comment type="caution">
    <text evidence="8">The sequence shown here is derived from an EMBL/GenBank/DDBJ whole genome shotgun (WGS) entry which is preliminary data.</text>
</comment>
<feature type="compositionally biased region" description="Polar residues" evidence="6">
    <location>
        <begin position="134"/>
        <end position="143"/>
    </location>
</feature>
<dbReference type="FunFam" id="3.40.50.790:FF:000002">
    <property type="entry name" value="Ribosomal protein"/>
    <property type="match status" value="1"/>
</dbReference>
<dbReference type="Gene3D" id="3.40.50.790">
    <property type="match status" value="1"/>
</dbReference>
<feature type="domain" description="Fanconi Anaemia group E protein C-terminal" evidence="7">
    <location>
        <begin position="217"/>
        <end position="440"/>
    </location>
</feature>
<dbReference type="InterPro" id="IPR016095">
    <property type="entry name" value="Ribosomal_uL1_3-a/b-sand"/>
</dbReference>
<dbReference type="Pfam" id="PF11510">
    <property type="entry name" value="FA_FANCE"/>
    <property type="match status" value="1"/>
</dbReference>
<evidence type="ECO:0000256" key="6">
    <source>
        <dbReference type="SAM" id="MobiDB-lite"/>
    </source>
</evidence>
<organism evidence="8 9">
    <name type="scientific">Takifugu bimaculatus</name>
    <dbReference type="NCBI Taxonomy" id="433685"/>
    <lineage>
        <taxon>Eukaryota</taxon>
        <taxon>Metazoa</taxon>
        <taxon>Chordata</taxon>
        <taxon>Craniata</taxon>
        <taxon>Vertebrata</taxon>
        <taxon>Euteleostomi</taxon>
        <taxon>Actinopterygii</taxon>
        <taxon>Neopterygii</taxon>
        <taxon>Teleostei</taxon>
        <taxon>Neoteleostei</taxon>
        <taxon>Acanthomorphata</taxon>
        <taxon>Eupercaria</taxon>
        <taxon>Tetraodontiformes</taxon>
        <taxon>Tetradontoidea</taxon>
        <taxon>Tetraodontidae</taxon>
        <taxon>Takifugu</taxon>
    </lineage>
</organism>